<dbReference type="Proteomes" id="UP000010931">
    <property type="component" value="Unassembled WGS sequence"/>
</dbReference>
<gene>
    <name evidence="6" type="ORF">STRTUCAR8_05136</name>
</gene>
<dbReference type="AlphaFoldDB" id="L7FJE8"/>
<dbReference type="GO" id="GO:0003677">
    <property type="term" value="F:DNA binding"/>
    <property type="evidence" value="ECO:0007669"/>
    <property type="project" value="UniProtKB-KW"/>
</dbReference>
<keyword evidence="7" id="KW-1185">Reference proteome</keyword>
<dbReference type="EMBL" id="AEJB01000013">
    <property type="protein sequence ID" value="ELP71201.1"/>
    <property type="molecule type" value="Genomic_DNA"/>
</dbReference>
<keyword evidence="1" id="KW-0805">Transcription regulation</keyword>
<evidence type="ECO:0000259" key="5">
    <source>
        <dbReference type="PROSITE" id="PS50949"/>
    </source>
</evidence>
<evidence type="ECO:0000256" key="3">
    <source>
        <dbReference type="ARBA" id="ARBA00023163"/>
    </source>
</evidence>
<organism evidence="6 7">
    <name type="scientific">Streptomyces turgidiscabies (strain Car8)</name>
    <dbReference type="NCBI Taxonomy" id="698760"/>
    <lineage>
        <taxon>Bacteria</taxon>
        <taxon>Bacillati</taxon>
        <taxon>Actinomycetota</taxon>
        <taxon>Actinomycetes</taxon>
        <taxon>Kitasatosporales</taxon>
        <taxon>Streptomycetaceae</taxon>
        <taxon>Streptomyces</taxon>
    </lineage>
</organism>
<dbReference type="InterPro" id="IPR000524">
    <property type="entry name" value="Tscrpt_reg_HTH_GntR"/>
</dbReference>
<dbReference type="PANTHER" id="PTHR38445">
    <property type="entry name" value="HTH-TYPE TRANSCRIPTIONAL REPRESSOR YTRA"/>
    <property type="match status" value="1"/>
</dbReference>
<protein>
    <submittedName>
        <fullName evidence="6">Transcriptional regulator, GntR family</fullName>
    </submittedName>
</protein>
<dbReference type="PROSITE" id="PS50949">
    <property type="entry name" value="HTH_GNTR"/>
    <property type="match status" value="1"/>
</dbReference>
<dbReference type="PATRIC" id="fig|698760.3.peg.137"/>
<dbReference type="InterPro" id="IPR036388">
    <property type="entry name" value="WH-like_DNA-bd_sf"/>
</dbReference>
<evidence type="ECO:0000256" key="2">
    <source>
        <dbReference type="ARBA" id="ARBA00023125"/>
    </source>
</evidence>
<feature type="compositionally biased region" description="Low complexity" evidence="4">
    <location>
        <begin position="129"/>
        <end position="140"/>
    </location>
</feature>
<keyword evidence="3" id="KW-0804">Transcription</keyword>
<dbReference type="PANTHER" id="PTHR38445:SF9">
    <property type="entry name" value="HTH-TYPE TRANSCRIPTIONAL REPRESSOR YTRA"/>
    <property type="match status" value="1"/>
</dbReference>
<dbReference type="InterPro" id="IPR036390">
    <property type="entry name" value="WH_DNA-bd_sf"/>
</dbReference>
<dbReference type="GO" id="GO:0003700">
    <property type="term" value="F:DNA-binding transcription factor activity"/>
    <property type="evidence" value="ECO:0007669"/>
    <property type="project" value="InterPro"/>
</dbReference>
<comment type="caution">
    <text evidence="6">The sequence shown here is derived from an EMBL/GenBank/DDBJ whole genome shotgun (WGS) entry which is preliminary data.</text>
</comment>
<feature type="domain" description="HTH gntR-type" evidence="5">
    <location>
        <begin position="9"/>
        <end position="77"/>
    </location>
</feature>
<dbReference type="SUPFAM" id="SSF46785">
    <property type="entry name" value="Winged helix' DNA-binding domain"/>
    <property type="match status" value="1"/>
</dbReference>
<dbReference type="SMART" id="SM00345">
    <property type="entry name" value="HTH_GNTR"/>
    <property type="match status" value="1"/>
</dbReference>
<sequence length="148" mass="15441">MRVDTTSQVPPYEQIRAQLAALIRTGRLAAGERLPTVRQLATDLDLAPGTVARAYRELEAAELIRTRRGAGTRVAALPSGPHTHDADQLTTLARDFTSAARALGADTEDILTAVRDALDPGPTSPPAPAAGRTGGPKTAGVGVTRRTA</sequence>
<keyword evidence="2" id="KW-0238">DNA-binding</keyword>
<evidence type="ECO:0000256" key="1">
    <source>
        <dbReference type="ARBA" id="ARBA00023015"/>
    </source>
</evidence>
<name>L7FJE8_STRT8</name>
<evidence type="ECO:0000313" key="7">
    <source>
        <dbReference type="Proteomes" id="UP000010931"/>
    </source>
</evidence>
<dbReference type="CDD" id="cd07377">
    <property type="entry name" value="WHTH_GntR"/>
    <property type="match status" value="1"/>
</dbReference>
<proteinExistence type="predicted"/>
<dbReference type="STRING" id="85558.T45_00895"/>
<accession>L7FJE8</accession>
<feature type="region of interest" description="Disordered" evidence="4">
    <location>
        <begin position="117"/>
        <end position="148"/>
    </location>
</feature>
<dbReference type="Pfam" id="PF00392">
    <property type="entry name" value="GntR"/>
    <property type="match status" value="1"/>
</dbReference>
<evidence type="ECO:0000256" key="4">
    <source>
        <dbReference type="SAM" id="MobiDB-lite"/>
    </source>
</evidence>
<dbReference type="Gene3D" id="1.10.10.10">
    <property type="entry name" value="Winged helix-like DNA-binding domain superfamily/Winged helix DNA-binding domain"/>
    <property type="match status" value="1"/>
</dbReference>
<evidence type="ECO:0000313" key="6">
    <source>
        <dbReference type="EMBL" id="ELP71201.1"/>
    </source>
</evidence>
<reference evidence="6 7" key="1">
    <citation type="journal article" date="2011" name="Plasmid">
        <title>Streptomyces turgidiscabies Car8 contains a modular pathogenicity island that shares virulence genes with other actinobacterial plant pathogens.</title>
        <authorList>
            <person name="Huguet-Tapia J.C."/>
            <person name="Badger J.H."/>
            <person name="Loria R."/>
            <person name="Pettis G.S."/>
        </authorList>
    </citation>
    <scope>NUCLEOTIDE SEQUENCE [LARGE SCALE GENOMIC DNA]</scope>
    <source>
        <strain evidence="6 7">Car8</strain>
    </source>
</reference>